<dbReference type="Proteomes" id="UP000228754">
    <property type="component" value="Unassembled WGS sequence"/>
</dbReference>
<sequence length="130" mass="14956">MTNIQIGQIVKGFYKTGVYIGEVTAVKPSTYLVQVKAVLTHPTQGDLHHPKEAEVPFFQERRALAYREQTNIPHHMVKRYDGDIPDYQMSLREAVDKLKKTLSTDDSKWAEKSRVCLSSLEKDYFPEDGR</sequence>
<dbReference type="Gene3D" id="2.30.30.430">
    <property type="entry name" value="Kinase associated protein B domain"/>
    <property type="match status" value="1"/>
</dbReference>
<evidence type="ECO:0000313" key="1">
    <source>
        <dbReference type="EMBL" id="PCK20211.1"/>
    </source>
</evidence>
<gene>
    <name evidence="1" type="ORF">CEY02_14515</name>
</gene>
<dbReference type="EMBL" id="NKHG01000101">
    <property type="protein sequence ID" value="PCK20211.1"/>
    <property type="molecule type" value="Genomic_DNA"/>
</dbReference>
<evidence type="ECO:0000313" key="2">
    <source>
        <dbReference type="Proteomes" id="UP000228754"/>
    </source>
</evidence>
<name>A0A2A5IU16_BACPU</name>
<dbReference type="SMART" id="SM01298">
    <property type="entry name" value="KapB"/>
    <property type="match status" value="1"/>
</dbReference>
<proteinExistence type="predicted"/>
<dbReference type="AlphaFoldDB" id="A0A2A5IU16"/>
<dbReference type="GO" id="GO:0016301">
    <property type="term" value="F:kinase activity"/>
    <property type="evidence" value="ECO:0007669"/>
    <property type="project" value="UniProtKB-KW"/>
</dbReference>
<organism evidence="1 2">
    <name type="scientific">Bacillus pumilus</name>
    <name type="common">Bacillus mesentericus</name>
    <dbReference type="NCBI Taxonomy" id="1408"/>
    <lineage>
        <taxon>Bacteria</taxon>
        <taxon>Bacillati</taxon>
        <taxon>Bacillota</taxon>
        <taxon>Bacilli</taxon>
        <taxon>Bacillales</taxon>
        <taxon>Bacillaceae</taxon>
        <taxon>Bacillus</taxon>
    </lineage>
</organism>
<protein>
    <submittedName>
        <fullName evidence="1">Kinase</fullName>
    </submittedName>
</protein>
<dbReference type="Pfam" id="PF08810">
    <property type="entry name" value="KapB"/>
    <property type="match status" value="1"/>
</dbReference>
<dbReference type="InterPro" id="IPR014916">
    <property type="entry name" value="KapB"/>
</dbReference>
<reference evidence="1 2" key="1">
    <citation type="submission" date="2017-06" db="EMBL/GenBank/DDBJ databases">
        <title>Draft Genome Sequence of Bacillus sp Strain 36R Isolated from saline sediment at Atanasia, Sonora, Mexico.</title>
        <authorList>
            <person name="Sanchez Diaz R."/>
            <person name="Quiroz Macias M.E."/>
            <person name="Ibarra Gamez J.C."/>
            <person name="Enciso Ibarra J."/>
            <person name="Gomez Gil B."/>
            <person name="Galaviz Silva L."/>
        </authorList>
    </citation>
    <scope>NUCLEOTIDE SEQUENCE [LARGE SCALE GENOMIC DNA]</scope>
    <source>
        <strain evidence="1 2">36R_ATNSAL</strain>
    </source>
</reference>
<dbReference type="OrthoDB" id="2407789at2"/>
<dbReference type="InterPro" id="IPR038080">
    <property type="entry name" value="KapB_sf"/>
</dbReference>
<dbReference type="SUPFAM" id="SSF141251">
    <property type="entry name" value="Kinase-associated protein B-like"/>
    <property type="match status" value="1"/>
</dbReference>
<accession>A0A2A5IU16</accession>
<keyword evidence="1" id="KW-0418">Kinase</keyword>
<keyword evidence="1" id="KW-0808">Transferase</keyword>
<comment type="caution">
    <text evidence="1">The sequence shown here is derived from an EMBL/GenBank/DDBJ whole genome shotgun (WGS) entry which is preliminary data.</text>
</comment>